<accession>A0A7W7I6Q5</accession>
<reference evidence="1 2" key="1">
    <citation type="submission" date="2020-08" db="EMBL/GenBank/DDBJ databases">
        <title>Sequencing the genomes of 1000 actinobacteria strains.</title>
        <authorList>
            <person name="Klenk H.-P."/>
        </authorList>
    </citation>
    <scope>NUCLEOTIDE SEQUENCE [LARGE SCALE GENOMIC DNA]</scope>
    <source>
        <strain evidence="1 2">DSM 43149</strain>
    </source>
</reference>
<proteinExistence type="predicted"/>
<organism evidence="1 2">
    <name type="scientific">Actinoplanes digitatis</name>
    <dbReference type="NCBI Taxonomy" id="1868"/>
    <lineage>
        <taxon>Bacteria</taxon>
        <taxon>Bacillati</taxon>
        <taxon>Actinomycetota</taxon>
        <taxon>Actinomycetes</taxon>
        <taxon>Micromonosporales</taxon>
        <taxon>Micromonosporaceae</taxon>
        <taxon>Actinoplanes</taxon>
    </lineage>
</organism>
<dbReference type="GO" id="GO:0016787">
    <property type="term" value="F:hydrolase activity"/>
    <property type="evidence" value="ECO:0007669"/>
    <property type="project" value="UniProtKB-KW"/>
</dbReference>
<sequence length="60" mass="6347">MVAAEVEQLPGWVTLLRAPNPGPMTLDGTNTWVLRAPGEEFAVVIDPGPLDEGHLARIAG</sequence>
<evidence type="ECO:0000313" key="1">
    <source>
        <dbReference type="EMBL" id="MBB4767532.1"/>
    </source>
</evidence>
<comment type="caution">
    <text evidence="1">The sequence shown here is derived from an EMBL/GenBank/DDBJ whole genome shotgun (WGS) entry which is preliminary data.</text>
</comment>
<dbReference type="Gene3D" id="3.60.15.10">
    <property type="entry name" value="Ribonuclease Z/Hydroxyacylglutathione hydrolase-like"/>
    <property type="match status" value="1"/>
</dbReference>
<feature type="non-terminal residue" evidence="1">
    <location>
        <position position="60"/>
    </location>
</feature>
<gene>
    <name evidence="1" type="ORF">BJ971_008088</name>
</gene>
<dbReference type="AlphaFoldDB" id="A0A7W7I6Q5"/>
<dbReference type="SUPFAM" id="SSF56281">
    <property type="entry name" value="Metallo-hydrolase/oxidoreductase"/>
    <property type="match status" value="1"/>
</dbReference>
<dbReference type="InterPro" id="IPR036866">
    <property type="entry name" value="RibonucZ/Hydroxyglut_hydro"/>
</dbReference>
<evidence type="ECO:0000313" key="2">
    <source>
        <dbReference type="Proteomes" id="UP000578112"/>
    </source>
</evidence>
<name>A0A7W7I6Q5_9ACTN</name>
<dbReference type="EMBL" id="JACHNH010000001">
    <property type="protein sequence ID" value="MBB4767532.1"/>
    <property type="molecule type" value="Genomic_DNA"/>
</dbReference>
<dbReference type="Proteomes" id="UP000578112">
    <property type="component" value="Unassembled WGS sequence"/>
</dbReference>
<keyword evidence="1" id="KW-0378">Hydrolase</keyword>
<protein>
    <submittedName>
        <fullName evidence="1">Glyoxylase-like metal-dependent hydrolase (Beta-lactamase superfamily II)</fullName>
    </submittedName>
</protein>
<keyword evidence="2" id="KW-1185">Reference proteome</keyword>